<keyword evidence="1" id="KW-1133">Transmembrane helix</keyword>
<feature type="transmembrane region" description="Helical" evidence="1">
    <location>
        <begin position="12"/>
        <end position="31"/>
    </location>
</feature>
<organism evidence="2 3">
    <name type="scientific">Gigaspora rosea</name>
    <dbReference type="NCBI Taxonomy" id="44941"/>
    <lineage>
        <taxon>Eukaryota</taxon>
        <taxon>Fungi</taxon>
        <taxon>Fungi incertae sedis</taxon>
        <taxon>Mucoromycota</taxon>
        <taxon>Glomeromycotina</taxon>
        <taxon>Glomeromycetes</taxon>
        <taxon>Diversisporales</taxon>
        <taxon>Gigasporaceae</taxon>
        <taxon>Gigaspora</taxon>
    </lineage>
</organism>
<accession>A0A397VFN0</accession>
<dbReference type="EMBL" id="QKWP01000435">
    <property type="protein sequence ID" value="RIB20137.1"/>
    <property type="molecule type" value="Genomic_DNA"/>
</dbReference>
<feature type="transmembrane region" description="Helical" evidence="1">
    <location>
        <begin position="108"/>
        <end position="125"/>
    </location>
</feature>
<dbReference type="Proteomes" id="UP000266673">
    <property type="component" value="Unassembled WGS sequence"/>
</dbReference>
<keyword evidence="3" id="KW-1185">Reference proteome</keyword>
<keyword evidence="1" id="KW-0812">Transmembrane</keyword>
<keyword evidence="1" id="KW-0472">Membrane</keyword>
<proteinExistence type="predicted"/>
<dbReference type="AlphaFoldDB" id="A0A397VFN0"/>
<feature type="non-terminal residue" evidence="2">
    <location>
        <position position="1"/>
    </location>
</feature>
<evidence type="ECO:0000313" key="3">
    <source>
        <dbReference type="Proteomes" id="UP000266673"/>
    </source>
</evidence>
<sequence>TFEFNDYLFDLLFDYIFVITYTSFIIINPPYPISISAHPNYPILVYYPDSSTSGSDISQRDSNKWCRLCGDTPYFRFRYRIFLFFFLVPNFFLQIFFQTMDQPDLADLLYLTMITLEFVVLTWTPKRPFRFNTYRPSFKSKTLTFLTHTNSGQYNYNLVNGRPKGKAYPHLLRTRPGSRIDFFATIVASMDITPSNVHFHMYRNLSKIRTQIPLNHWIFIPRNKTFILVKVIINTILMMKNQKRQKKNQIQNFMVKKLSINNLSVKHDFEVLDGG</sequence>
<protein>
    <submittedName>
        <fullName evidence="2">Uncharacterized protein</fullName>
    </submittedName>
</protein>
<name>A0A397VFN0_9GLOM</name>
<gene>
    <name evidence="2" type="ORF">C2G38_1219648</name>
</gene>
<comment type="caution">
    <text evidence="2">The sequence shown here is derived from an EMBL/GenBank/DDBJ whole genome shotgun (WGS) entry which is preliminary data.</text>
</comment>
<evidence type="ECO:0000313" key="2">
    <source>
        <dbReference type="EMBL" id="RIB20137.1"/>
    </source>
</evidence>
<reference evidence="2 3" key="1">
    <citation type="submission" date="2018-06" db="EMBL/GenBank/DDBJ databases">
        <title>Comparative genomics reveals the genomic features of Rhizophagus irregularis, R. cerebriforme, R. diaphanum and Gigaspora rosea, and their symbiotic lifestyle signature.</title>
        <authorList>
            <person name="Morin E."/>
            <person name="San Clemente H."/>
            <person name="Chen E.C.H."/>
            <person name="De La Providencia I."/>
            <person name="Hainaut M."/>
            <person name="Kuo A."/>
            <person name="Kohler A."/>
            <person name="Murat C."/>
            <person name="Tang N."/>
            <person name="Roy S."/>
            <person name="Loubradou J."/>
            <person name="Henrissat B."/>
            <person name="Grigoriev I.V."/>
            <person name="Corradi N."/>
            <person name="Roux C."/>
            <person name="Martin F.M."/>
        </authorList>
    </citation>
    <scope>NUCLEOTIDE SEQUENCE [LARGE SCALE GENOMIC DNA]</scope>
    <source>
        <strain evidence="2 3">DAOM 194757</strain>
    </source>
</reference>
<evidence type="ECO:0000256" key="1">
    <source>
        <dbReference type="SAM" id="Phobius"/>
    </source>
</evidence>
<feature type="transmembrane region" description="Helical" evidence="1">
    <location>
        <begin position="77"/>
        <end position="96"/>
    </location>
</feature>